<evidence type="ECO:0000313" key="5">
    <source>
        <dbReference type="Proteomes" id="UP000646749"/>
    </source>
</evidence>
<dbReference type="InterPro" id="IPR050879">
    <property type="entry name" value="Acyltransferase_3"/>
</dbReference>
<keyword evidence="5" id="KW-1185">Reference proteome</keyword>
<keyword evidence="2" id="KW-1133">Transmembrane helix</keyword>
<sequence>MTSVTPVTEIPAGGPAGSGQTAEPGDTTVAGGTTAAGATRKPDGTGRGGAGTALNRLPSLTGLRWVAAMLVFGFHVGTMQIVAEPGYRQVVDWVFTLGLSGVQFFFILSGFVLVWSARPDDTRRAFWRRRAAKIYPNHLVTWALVLALALYWADPVNVKAALANLFLVQAWIPVNGYFYSINNVSWSLACEMFFYLALPFVLPLIRRMRAWQLYAVVVAMPLLIMAMWPGQQLLPETARWWFTQIFPVVRSFEFWMGVAAAELMLRGKWRGPGLLLSTGLFVAIWVASMEWIRAELWTTVLAFGYILVIASAARADVTGRWSPWRSRPLVWLGEVSFAFYLVHVFLIKAIFRFAGHSGGFTGWRGPVVAIVLLLVSLAAAWLLFRFVETPMMRVLGPRRRPRTAVPPSGVVRQRQPGQPPVPATEAGEVADVAEAGRAPDRPEQTGRVPDRTEQTGRAPDRTEQTGRVPERTEQAARDGLPTRAVPAPRRAQTSRAEGPRP</sequence>
<feature type="transmembrane region" description="Helical" evidence="2">
    <location>
        <begin position="240"/>
        <end position="261"/>
    </location>
</feature>
<evidence type="ECO:0000259" key="3">
    <source>
        <dbReference type="Pfam" id="PF01757"/>
    </source>
</evidence>
<feature type="compositionally biased region" description="Low complexity" evidence="1">
    <location>
        <begin position="25"/>
        <end position="39"/>
    </location>
</feature>
<dbReference type="Pfam" id="PF01757">
    <property type="entry name" value="Acyl_transf_3"/>
    <property type="match status" value="1"/>
</dbReference>
<accession>A0ABQ4EB26</accession>
<feature type="domain" description="Acyltransferase 3" evidence="3">
    <location>
        <begin position="59"/>
        <end position="384"/>
    </location>
</feature>
<feature type="transmembrane region" description="Helical" evidence="2">
    <location>
        <begin position="273"/>
        <end position="292"/>
    </location>
</feature>
<name>A0ABQ4EB26_9ACTN</name>
<dbReference type="InterPro" id="IPR002656">
    <property type="entry name" value="Acyl_transf_3_dom"/>
</dbReference>
<feature type="compositionally biased region" description="Basic and acidic residues" evidence="1">
    <location>
        <begin position="437"/>
        <end position="476"/>
    </location>
</feature>
<feature type="transmembrane region" description="Helical" evidence="2">
    <location>
        <begin position="211"/>
        <end position="228"/>
    </location>
</feature>
<feature type="transmembrane region" description="Helical" evidence="2">
    <location>
        <begin position="184"/>
        <end position="204"/>
    </location>
</feature>
<feature type="region of interest" description="Disordered" evidence="1">
    <location>
        <begin position="1"/>
        <end position="51"/>
    </location>
</feature>
<proteinExistence type="predicted"/>
<feature type="compositionally biased region" description="Low complexity" evidence="1">
    <location>
        <begin position="423"/>
        <end position="436"/>
    </location>
</feature>
<dbReference type="Proteomes" id="UP000646749">
    <property type="component" value="Unassembled WGS sequence"/>
</dbReference>
<dbReference type="PANTHER" id="PTHR23028">
    <property type="entry name" value="ACETYLTRANSFERASE"/>
    <property type="match status" value="1"/>
</dbReference>
<gene>
    <name evidence="4" type="ORF">Pen02_68560</name>
</gene>
<feature type="transmembrane region" description="Helical" evidence="2">
    <location>
        <begin position="363"/>
        <end position="384"/>
    </location>
</feature>
<keyword evidence="2" id="KW-0472">Membrane</keyword>
<organism evidence="4 5">
    <name type="scientific">Plantactinospora endophytica</name>
    <dbReference type="NCBI Taxonomy" id="673535"/>
    <lineage>
        <taxon>Bacteria</taxon>
        <taxon>Bacillati</taxon>
        <taxon>Actinomycetota</taxon>
        <taxon>Actinomycetes</taxon>
        <taxon>Micromonosporales</taxon>
        <taxon>Micromonosporaceae</taxon>
        <taxon>Plantactinospora</taxon>
    </lineage>
</organism>
<evidence type="ECO:0000256" key="2">
    <source>
        <dbReference type="SAM" id="Phobius"/>
    </source>
</evidence>
<dbReference type="PANTHER" id="PTHR23028:SF53">
    <property type="entry name" value="ACYL_TRANSF_3 DOMAIN-CONTAINING PROTEIN"/>
    <property type="match status" value="1"/>
</dbReference>
<feature type="transmembrane region" description="Helical" evidence="2">
    <location>
        <begin position="329"/>
        <end position="351"/>
    </location>
</feature>
<keyword evidence="2" id="KW-0812">Transmembrane</keyword>
<evidence type="ECO:0000256" key="1">
    <source>
        <dbReference type="SAM" id="MobiDB-lite"/>
    </source>
</evidence>
<evidence type="ECO:0000313" key="4">
    <source>
        <dbReference type="EMBL" id="GIG91920.1"/>
    </source>
</evidence>
<comment type="caution">
    <text evidence="4">The sequence shown here is derived from an EMBL/GenBank/DDBJ whole genome shotgun (WGS) entry which is preliminary data.</text>
</comment>
<feature type="transmembrane region" description="Helical" evidence="2">
    <location>
        <begin position="298"/>
        <end position="317"/>
    </location>
</feature>
<feature type="transmembrane region" description="Helical" evidence="2">
    <location>
        <begin position="65"/>
        <end position="83"/>
    </location>
</feature>
<feature type="transmembrane region" description="Helical" evidence="2">
    <location>
        <begin position="135"/>
        <end position="153"/>
    </location>
</feature>
<feature type="region of interest" description="Disordered" evidence="1">
    <location>
        <begin position="398"/>
        <end position="501"/>
    </location>
</feature>
<feature type="transmembrane region" description="Helical" evidence="2">
    <location>
        <begin position="95"/>
        <end position="115"/>
    </location>
</feature>
<dbReference type="EMBL" id="BONW01000041">
    <property type="protein sequence ID" value="GIG91920.1"/>
    <property type="molecule type" value="Genomic_DNA"/>
</dbReference>
<protein>
    <recommendedName>
        <fullName evidence="3">Acyltransferase 3 domain-containing protein</fullName>
    </recommendedName>
</protein>
<reference evidence="4 5" key="1">
    <citation type="submission" date="2021-01" db="EMBL/GenBank/DDBJ databases">
        <title>Whole genome shotgun sequence of Plantactinospora endophytica NBRC 110450.</title>
        <authorList>
            <person name="Komaki H."/>
            <person name="Tamura T."/>
        </authorList>
    </citation>
    <scope>NUCLEOTIDE SEQUENCE [LARGE SCALE GENOMIC DNA]</scope>
    <source>
        <strain evidence="4 5">NBRC 110450</strain>
    </source>
</reference>